<proteinExistence type="predicted"/>
<evidence type="ECO:0000313" key="1">
    <source>
        <dbReference type="EMBL" id="GAA1252844.1"/>
    </source>
</evidence>
<organism evidence="1 2">
    <name type="scientific">Kitasatospora nipponensis</name>
    <dbReference type="NCBI Taxonomy" id="258049"/>
    <lineage>
        <taxon>Bacteria</taxon>
        <taxon>Bacillati</taxon>
        <taxon>Actinomycetota</taxon>
        <taxon>Actinomycetes</taxon>
        <taxon>Kitasatosporales</taxon>
        <taxon>Streptomycetaceae</taxon>
        <taxon>Kitasatospora</taxon>
    </lineage>
</organism>
<comment type="caution">
    <text evidence="1">The sequence shown here is derived from an EMBL/GenBank/DDBJ whole genome shotgun (WGS) entry which is preliminary data.</text>
</comment>
<evidence type="ECO:0000313" key="2">
    <source>
        <dbReference type="Proteomes" id="UP001500037"/>
    </source>
</evidence>
<dbReference type="RefSeq" id="WP_344444160.1">
    <property type="nucleotide sequence ID" value="NZ_BAAALF010000102.1"/>
</dbReference>
<name>A0ABN1WNF7_9ACTN</name>
<sequence>MRVLLTVQMDTDKANKAITDMTLAQTMKSVFDRIKPEAAYFGAKDGQRTAFVVFDLKEVSDIPSVAEPFFRDLGAKIAFIPVMNFDDVQAGLQKAGSS</sequence>
<dbReference type="EMBL" id="BAAALF010000102">
    <property type="protein sequence ID" value="GAA1252844.1"/>
    <property type="molecule type" value="Genomic_DNA"/>
</dbReference>
<protein>
    <recommendedName>
        <fullName evidence="3">Muconolactone isomerase domain-containing protein</fullName>
    </recommendedName>
</protein>
<evidence type="ECO:0008006" key="3">
    <source>
        <dbReference type="Google" id="ProtNLM"/>
    </source>
</evidence>
<dbReference type="Proteomes" id="UP001500037">
    <property type="component" value="Unassembled WGS sequence"/>
</dbReference>
<accession>A0ABN1WNF7</accession>
<gene>
    <name evidence="1" type="ORF">GCM10009665_49450</name>
</gene>
<keyword evidence="2" id="KW-1185">Reference proteome</keyword>
<reference evidence="1 2" key="1">
    <citation type="journal article" date="2019" name="Int. J. Syst. Evol. Microbiol.">
        <title>The Global Catalogue of Microorganisms (GCM) 10K type strain sequencing project: providing services to taxonomists for standard genome sequencing and annotation.</title>
        <authorList>
            <consortium name="The Broad Institute Genomics Platform"/>
            <consortium name="The Broad Institute Genome Sequencing Center for Infectious Disease"/>
            <person name="Wu L."/>
            <person name="Ma J."/>
        </authorList>
    </citation>
    <scope>NUCLEOTIDE SEQUENCE [LARGE SCALE GENOMIC DNA]</scope>
    <source>
        <strain evidence="1 2">JCM 13004</strain>
    </source>
</reference>